<evidence type="ECO:0000259" key="3">
    <source>
        <dbReference type="PROSITE" id="PS51635"/>
    </source>
</evidence>
<dbReference type="Pfam" id="PF19890">
    <property type="entry name" value="DUF6363"/>
    <property type="match status" value="1"/>
</dbReference>
<evidence type="ECO:0000256" key="1">
    <source>
        <dbReference type="ARBA" id="ARBA00023098"/>
    </source>
</evidence>
<dbReference type="KEGG" id="bii:BINDI_0342"/>
<evidence type="ECO:0000313" key="5">
    <source>
        <dbReference type="Proteomes" id="UP000028569"/>
    </source>
</evidence>
<comment type="caution">
    <text evidence="2">Lacks conserved residue(s) required for the propagation of feature annotation.</text>
</comment>
<reference evidence="4 5" key="1">
    <citation type="journal article" date="2014" name="Appl. Environ. Microbiol.">
        <title>Genomic encyclopedia of type strains of the genus Bifidobacterium.</title>
        <authorList>
            <person name="Milani C."/>
            <person name="Lugli G.A."/>
            <person name="Duranti S."/>
            <person name="Turroni F."/>
            <person name="Bottacini F."/>
            <person name="Mangifesta M."/>
            <person name="Sanchez B."/>
            <person name="Viappiani A."/>
            <person name="Mancabelli L."/>
            <person name="Taminiau B."/>
            <person name="Delcenserie V."/>
            <person name="Barrangou R."/>
            <person name="Margolles A."/>
            <person name="van Sinderen D."/>
            <person name="Ventura M."/>
        </authorList>
    </citation>
    <scope>NUCLEOTIDE SEQUENCE [LARGE SCALE GENOMIC DNA]</scope>
    <source>
        <strain evidence="4 5">LMG 11587</strain>
    </source>
</reference>
<feature type="short sequence motif" description="DGA/G" evidence="2">
    <location>
        <begin position="164"/>
        <end position="166"/>
    </location>
</feature>
<feature type="domain" description="PNPLA" evidence="3">
    <location>
        <begin position="8"/>
        <end position="177"/>
    </location>
</feature>
<dbReference type="InterPro" id="IPR037483">
    <property type="entry name" value="YjjU-like"/>
</dbReference>
<dbReference type="PROSITE" id="PS51635">
    <property type="entry name" value="PNPLA"/>
    <property type="match status" value="1"/>
</dbReference>
<dbReference type="Pfam" id="PF01734">
    <property type="entry name" value="Patatin"/>
    <property type="match status" value="1"/>
</dbReference>
<dbReference type="SUPFAM" id="SSF52151">
    <property type="entry name" value="FabD/lysophospholipase-like"/>
    <property type="match status" value="1"/>
</dbReference>
<keyword evidence="2" id="KW-0442">Lipid degradation</keyword>
<dbReference type="RefSeq" id="WP_033489797.1">
    <property type="nucleotide sequence ID" value="NZ_CP006018.1"/>
</dbReference>
<dbReference type="Proteomes" id="UP000028569">
    <property type="component" value="Chromosome"/>
</dbReference>
<dbReference type="AlphaFoldDB" id="A0A087VTG3"/>
<dbReference type="InterPro" id="IPR045943">
    <property type="entry name" value="DUF6363"/>
</dbReference>
<accession>A0A087VTG3</accession>
<dbReference type="GO" id="GO:0016042">
    <property type="term" value="P:lipid catabolic process"/>
    <property type="evidence" value="ECO:0007669"/>
    <property type="project" value="UniProtKB-UniRule"/>
</dbReference>
<evidence type="ECO:0000256" key="2">
    <source>
        <dbReference type="PROSITE-ProRule" id="PRU01161"/>
    </source>
</evidence>
<dbReference type="InterPro" id="IPR002641">
    <property type="entry name" value="PNPLA_dom"/>
</dbReference>
<dbReference type="GO" id="GO:0016787">
    <property type="term" value="F:hydrolase activity"/>
    <property type="evidence" value="ECO:0007669"/>
    <property type="project" value="UniProtKB-UniRule"/>
</dbReference>
<evidence type="ECO:0000313" key="4">
    <source>
        <dbReference type="EMBL" id="AIC91624.1"/>
    </source>
</evidence>
<dbReference type="OrthoDB" id="9802424at2"/>
<feature type="short sequence motif" description="GXSXG" evidence="2">
    <location>
        <begin position="39"/>
        <end position="43"/>
    </location>
</feature>
<keyword evidence="5" id="KW-1185">Reference proteome</keyword>
<proteinExistence type="predicted"/>
<name>A0A087VTG3_9BIFI</name>
<organism evidence="4 5">
    <name type="scientific">Bifidobacterium [indicum] DSM 20214 = LMG 11587</name>
    <dbReference type="NCBI Taxonomy" id="1341694"/>
    <lineage>
        <taxon>Bacteria</taxon>
        <taxon>Bacillati</taxon>
        <taxon>Actinomycetota</taxon>
        <taxon>Actinomycetes</taxon>
        <taxon>Bifidobacteriales</taxon>
        <taxon>Bifidobacteriaceae</taxon>
        <taxon>Bifidobacterium</taxon>
    </lineage>
</organism>
<feature type="active site" description="Proton acceptor" evidence="2">
    <location>
        <position position="164"/>
    </location>
</feature>
<dbReference type="EMBL" id="CP006018">
    <property type="protein sequence ID" value="AIC91624.1"/>
    <property type="molecule type" value="Genomic_DNA"/>
</dbReference>
<sequence length="283" mass="31181">MGTNRTAVIDVGGGFRSIFGAGVFDRCIEEGITFDHCYGVSAGSANLASFQAGQLRRCYKFYTVYSSRKKYASAGNFLREGSYVNLDYVYGTLSAHDGECPLDYPALRKNPAGLTVVACNALDGSTTYFDKSDLAQDNYDILKASSTVPVANKAYMIEGVPYLDGGIADPVPIRKALDEGYERVVLILTRQRDILREQKKDVLPAKILSRTYPAAAERLLERYRTYNDEVALAKEAERDGKVLILAPDSLCGLTTLSKSMKGLNEMYDKGYRSAEAIRDFLSD</sequence>
<keyword evidence="2" id="KW-0378">Hydrolase</keyword>
<feature type="active site" description="Nucleophile" evidence="2">
    <location>
        <position position="41"/>
    </location>
</feature>
<dbReference type="HOGENOM" id="CLU_048271_1_0_11"/>
<dbReference type="CDD" id="cd07208">
    <property type="entry name" value="Pat_hypo_Ecoli_yjju_like"/>
    <property type="match status" value="1"/>
</dbReference>
<dbReference type="Gene3D" id="3.40.1090.10">
    <property type="entry name" value="Cytosolic phospholipase A2 catalytic domain"/>
    <property type="match status" value="2"/>
</dbReference>
<protein>
    <submittedName>
        <fullName evidence="4">Patatin-like phospholipase</fullName>
    </submittedName>
</protein>
<dbReference type="InterPro" id="IPR016035">
    <property type="entry name" value="Acyl_Trfase/lysoPLipase"/>
</dbReference>
<gene>
    <name evidence="4" type="ORF">BINDI_0342</name>
</gene>
<keyword evidence="1 2" id="KW-0443">Lipid metabolism</keyword>